<gene>
    <name evidence="5" type="ORF">DBRI00130_LOCUS1377</name>
    <name evidence="6" type="ORF">DBRI00130_LOCUS1383</name>
</gene>
<dbReference type="Gene3D" id="3.30.70.330">
    <property type="match status" value="1"/>
</dbReference>
<name>A0A6V2AFZ1_9STRA</name>
<evidence type="ECO:0000256" key="2">
    <source>
        <dbReference type="SAM" id="MobiDB-lite"/>
    </source>
</evidence>
<feature type="compositionally biased region" description="Gly residues" evidence="2">
    <location>
        <begin position="377"/>
        <end position="389"/>
    </location>
</feature>
<feature type="transmembrane region" description="Helical" evidence="3">
    <location>
        <begin position="60"/>
        <end position="79"/>
    </location>
</feature>
<proteinExistence type="predicted"/>
<dbReference type="InterPro" id="IPR012677">
    <property type="entry name" value="Nucleotide-bd_a/b_plait_sf"/>
</dbReference>
<feature type="compositionally biased region" description="Basic and acidic residues" evidence="2">
    <location>
        <begin position="362"/>
        <end position="376"/>
    </location>
</feature>
<dbReference type="AlphaFoldDB" id="A0A6V2AFZ1"/>
<dbReference type="GO" id="GO:0003723">
    <property type="term" value="F:RNA binding"/>
    <property type="evidence" value="ECO:0007669"/>
    <property type="project" value="UniProtKB-UniRule"/>
</dbReference>
<dbReference type="SUPFAM" id="SSF54928">
    <property type="entry name" value="RNA-binding domain, RBD"/>
    <property type="match status" value="1"/>
</dbReference>
<keyword evidence="3" id="KW-0812">Transmembrane</keyword>
<keyword evidence="3" id="KW-0472">Membrane</keyword>
<feature type="transmembrane region" description="Helical" evidence="3">
    <location>
        <begin position="91"/>
        <end position="111"/>
    </location>
</feature>
<protein>
    <recommendedName>
        <fullName evidence="4">RRM domain-containing protein</fullName>
    </recommendedName>
</protein>
<dbReference type="Pfam" id="PF00076">
    <property type="entry name" value="RRM_1"/>
    <property type="match status" value="1"/>
</dbReference>
<reference evidence="5" key="1">
    <citation type="submission" date="2021-01" db="EMBL/GenBank/DDBJ databases">
        <authorList>
            <person name="Corre E."/>
            <person name="Pelletier E."/>
            <person name="Niang G."/>
            <person name="Scheremetjew M."/>
            <person name="Finn R."/>
            <person name="Kale V."/>
            <person name="Holt S."/>
            <person name="Cochrane G."/>
            <person name="Meng A."/>
            <person name="Brown T."/>
            <person name="Cohen L."/>
        </authorList>
    </citation>
    <scope>NUCLEOTIDE SEQUENCE</scope>
    <source>
        <strain evidence="5">GSO104</strain>
    </source>
</reference>
<keyword evidence="1" id="KW-0694">RNA-binding</keyword>
<feature type="region of interest" description="Disordered" evidence="2">
    <location>
        <begin position="210"/>
        <end position="240"/>
    </location>
</feature>
<feature type="domain" description="RRM" evidence="4">
    <location>
        <begin position="241"/>
        <end position="319"/>
    </location>
</feature>
<feature type="compositionally biased region" description="Basic and acidic residues" evidence="2">
    <location>
        <begin position="317"/>
        <end position="331"/>
    </location>
</feature>
<sequence>MEGVVIGVVHENGAVTEEDVVTAGRGAGRPFAGAGLIHQVVAGVGVVPHHGVGVSADHPVAHLLTGLGVVLSVGVAAAVPPEEGTIGTKATGTVVTIAVAIVACTAVVMGLDSVSTAPPLTRMTTVVSMVQQVEAMIHMDLLHPTVALVVTLSLTTARTAVAEVQDLMALLVVSGSVCSVDDPHGNWKNTQNHCYWHLLRTFLYPGGDFGPPPGPWGGGGGGGGGRRGGRGMRRDDGPPGVSLLVRNVSPDITPDDLQMAFGRIGEVRDVYIPRDFHSQQPKGFAFIEYATPDQAREARDEMDKFLMKGRELEVVFAQEKRKTPNEMRGRVVDGGSVQGREGRGRGGSFERSSSFERHKRREREQRDYHGRPDENGNRGGENGGGGGGQPTSDSYRPQP</sequence>
<feature type="compositionally biased region" description="Gly residues" evidence="2">
    <location>
        <begin position="216"/>
        <end position="226"/>
    </location>
</feature>
<evidence type="ECO:0000256" key="3">
    <source>
        <dbReference type="SAM" id="Phobius"/>
    </source>
</evidence>
<dbReference type="EMBL" id="HBNS01001716">
    <property type="protein sequence ID" value="CAE4580627.1"/>
    <property type="molecule type" value="Transcribed_RNA"/>
</dbReference>
<feature type="region of interest" description="Disordered" evidence="2">
    <location>
        <begin position="317"/>
        <end position="399"/>
    </location>
</feature>
<dbReference type="EMBL" id="HBNS01001722">
    <property type="protein sequence ID" value="CAE4580639.1"/>
    <property type="molecule type" value="Transcribed_RNA"/>
</dbReference>
<evidence type="ECO:0000313" key="6">
    <source>
        <dbReference type="EMBL" id="CAE4580639.1"/>
    </source>
</evidence>
<evidence type="ECO:0000256" key="1">
    <source>
        <dbReference type="PROSITE-ProRule" id="PRU00176"/>
    </source>
</evidence>
<accession>A0A6V2AFZ1</accession>
<dbReference type="InterPro" id="IPR050441">
    <property type="entry name" value="RBM"/>
</dbReference>
<evidence type="ECO:0000259" key="4">
    <source>
        <dbReference type="PROSITE" id="PS50102"/>
    </source>
</evidence>
<organism evidence="5">
    <name type="scientific">Ditylum brightwellii</name>
    <dbReference type="NCBI Taxonomy" id="49249"/>
    <lineage>
        <taxon>Eukaryota</taxon>
        <taxon>Sar</taxon>
        <taxon>Stramenopiles</taxon>
        <taxon>Ochrophyta</taxon>
        <taxon>Bacillariophyta</taxon>
        <taxon>Mediophyceae</taxon>
        <taxon>Lithodesmiophycidae</taxon>
        <taxon>Lithodesmiales</taxon>
        <taxon>Lithodesmiaceae</taxon>
        <taxon>Ditylum</taxon>
    </lineage>
</organism>
<feature type="compositionally biased region" description="Polar residues" evidence="2">
    <location>
        <begin position="390"/>
        <end position="399"/>
    </location>
</feature>
<dbReference type="InterPro" id="IPR000504">
    <property type="entry name" value="RRM_dom"/>
</dbReference>
<keyword evidence="3" id="KW-1133">Transmembrane helix</keyword>
<dbReference type="PANTHER" id="PTHR48034">
    <property type="entry name" value="TRANSFORMER-2 SEX-DETERMINING PROTEIN-RELATED"/>
    <property type="match status" value="1"/>
</dbReference>
<dbReference type="PROSITE" id="PS50102">
    <property type="entry name" value="RRM"/>
    <property type="match status" value="1"/>
</dbReference>
<dbReference type="SMART" id="SM00360">
    <property type="entry name" value="RRM"/>
    <property type="match status" value="1"/>
</dbReference>
<dbReference type="InterPro" id="IPR035979">
    <property type="entry name" value="RBD_domain_sf"/>
</dbReference>
<evidence type="ECO:0000313" key="5">
    <source>
        <dbReference type="EMBL" id="CAE4580627.1"/>
    </source>
</evidence>